<dbReference type="Proteomes" id="UP001589693">
    <property type="component" value="Unassembled WGS sequence"/>
</dbReference>
<organism evidence="1 2">
    <name type="scientific">Allokutzneria oryzae</name>
    <dbReference type="NCBI Taxonomy" id="1378989"/>
    <lineage>
        <taxon>Bacteria</taxon>
        <taxon>Bacillati</taxon>
        <taxon>Actinomycetota</taxon>
        <taxon>Actinomycetes</taxon>
        <taxon>Pseudonocardiales</taxon>
        <taxon>Pseudonocardiaceae</taxon>
        <taxon>Allokutzneria</taxon>
    </lineage>
</organism>
<evidence type="ECO:0000313" key="2">
    <source>
        <dbReference type="Proteomes" id="UP001589693"/>
    </source>
</evidence>
<dbReference type="PANTHER" id="PTHR48100">
    <property type="entry name" value="BROAD-SPECIFICITY PHOSPHATASE YOR283W-RELATED"/>
    <property type="match status" value="1"/>
</dbReference>
<protein>
    <submittedName>
        <fullName evidence="1">Histidine phosphatase family protein</fullName>
    </submittedName>
</protein>
<accession>A0ABV5ZZY0</accession>
<dbReference type="InterPro" id="IPR001345">
    <property type="entry name" value="PG/BPGM_mutase_AS"/>
</dbReference>
<name>A0ABV5ZZY0_9PSEU</name>
<reference evidence="1 2" key="1">
    <citation type="submission" date="2024-09" db="EMBL/GenBank/DDBJ databases">
        <authorList>
            <person name="Sun Q."/>
            <person name="Mori K."/>
        </authorList>
    </citation>
    <scope>NUCLEOTIDE SEQUENCE [LARGE SCALE GENOMIC DNA]</scope>
    <source>
        <strain evidence="1 2">TBRC 7907</strain>
    </source>
</reference>
<keyword evidence="2" id="KW-1185">Reference proteome</keyword>
<dbReference type="PROSITE" id="PS00175">
    <property type="entry name" value="PG_MUTASE"/>
    <property type="match status" value="1"/>
</dbReference>
<dbReference type="SUPFAM" id="SSF53254">
    <property type="entry name" value="Phosphoglycerate mutase-like"/>
    <property type="match status" value="1"/>
</dbReference>
<dbReference type="RefSeq" id="WP_377854815.1">
    <property type="nucleotide sequence ID" value="NZ_JBHLZU010000018.1"/>
</dbReference>
<gene>
    <name evidence="1" type="ORF">ACFFQA_21210</name>
</gene>
<dbReference type="InterPro" id="IPR013078">
    <property type="entry name" value="His_Pase_superF_clade-1"/>
</dbReference>
<dbReference type="SMART" id="SM00855">
    <property type="entry name" value="PGAM"/>
    <property type="match status" value="1"/>
</dbReference>
<dbReference type="EMBL" id="JBHLZU010000018">
    <property type="protein sequence ID" value="MFB9906460.1"/>
    <property type="molecule type" value="Genomic_DNA"/>
</dbReference>
<evidence type="ECO:0000313" key="1">
    <source>
        <dbReference type="EMBL" id="MFB9906460.1"/>
    </source>
</evidence>
<dbReference type="Gene3D" id="3.40.50.1240">
    <property type="entry name" value="Phosphoglycerate mutase-like"/>
    <property type="match status" value="1"/>
</dbReference>
<sequence length="204" mass="22248">MRSLRLVLVRHGQTQSNVDLVLDAVLPGPPLTAEGHRQALKVGVELADEPVRAVYASEAVRARETAAPIADAHGLDVVVVPGVHEVQLGELQGRNDMESVERYREVFGTWLAGDLDRPMPGGGETGRQIRERFLDALDRITAEHPEGTVVLVSHGGVLRFMAGQLVEGLDNQLVGRAYLPNTGRVVLQDDGDGWRCLEWPEAQL</sequence>
<proteinExistence type="predicted"/>
<dbReference type="InterPro" id="IPR050275">
    <property type="entry name" value="PGM_Phosphatase"/>
</dbReference>
<dbReference type="PANTHER" id="PTHR48100:SF58">
    <property type="entry name" value="PE-PGRS FAMILY PROTEIN PE_PGRS11"/>
    <property type="match status" value="1"/>
</dbReference>
<dbReference type="CDD" id="cd07067">
    <property type="entry name" value="HP_PGM_like"/>
    <property type="match status" value="1"/>
</dbReference>
<comment type="caution">
    <text evidence="1">The sequence shown here is derived from an EMBL/GenBank/DDBJ whole genome shotgun (WGS) entry which is preliminary data.</text>
</comment>
<dbReference type="Pfam" id="PF00300">
    <property type="entry name" value="His_Phos_1"/>
    <property type="match status" value="1"/>
</dbReference>
<dbReference type="InterPro" id="IPR029033">
    <property type="entry name" value="His_PPase_superfam"/>
</dbReference>